<gene>
    <name evidence="2" type="ORF">OT_ostta02g04310</name>
</gene>
<dbReference type="PANTHER" id="PTHR45376:SF1">
    <property type="entry name" value="CHAPERONE DNAJ-DOMAIN SUPERFAMILY PROTEIN-RELATED"/>
    <property type="match status" value="1"/>
</dbReference>
<name>A0A090M804_OSTTA</name>
<dbReference type="Proteomes" id="UP000009170">
    <property type="component" value="Unassembled WGS sequence"/>
</dbReference>
<dbReference type="GeneID" id="9832728"/>
<reference evidence="3" key="1">
    <citation type="journal article" date="2006" name="Proc. Natl. Acad. Sci. U.S.A.">
        <title>Genome analysis of the smallest free-living eukaryote Ostreococcus tauri unveils many unique features.</title>
        <authorList>
            <person name="Derelle E."/>
            <person name="Ferraz C."/>
            <person name="Rombauts S."/>
            <person name="Rouze P."/>
            <person name="Worden A.Z."/>
            <person name="Robbens S."/>
            <person name="Partensky F."/>
            <person name="Degroeve S."/>
            <person name="Echeynie S."/>
            <person name="Cooke R."/>
            <person name="Saeys Y."/>
            <person name="Wuyts J."/>
            <person name="Jabbari K."/>
            <person name="Bowler C."/>
            <person name="Panaud O."/>
            <person name="Piegu B."/>
            <person name="Ball S.G."/>
            <person name="Ral J.-P."/>
            <person name="Bouget F.-Y."/>
            <person name="Piganeau G."/>
            <person name="De Baets B."/>
            <person name="Picard A."/>
            <person name="Delseny M."/>
            <person name="Demaille J."/>
            <person name="Van de Peer Y."/>
            <person name="Moreau H."/>
        </authorList>
    </citation>
    <scope>NUCLEOTIDE SEQUENCE [LARGE SCALE GENOMIC DNA]</scope>
    <source>
        <strain evidence="3">OTTH 0595 / CCAP 157/2 / RCC745</strain>
    </source>
</reference>
<dbReference type="Gene3D" id="1.10.287.110">
    <property type="entry name" value="DnaJ domain"/>
    <property type="match status" value="1"/>
</dbReference>
<dbReference type="InterPro" id="IPR001623">
    <property type="entry name" value="DnaJ_domain"/>
</dbReference>
<keyword evidence="3" id="KW-1185">Reference proteome</keyword>
<comment type="caution">
    <text evidence="2">The sequence shown here is derived from an EMBL/GenBank/DDBJ whole genome shotgun (WGS) entry which is preliminary data.</text>
</comment>
<reference evidence="2 3" key="2">
    <citation type="journal article" date="2014" name="BMC Genomics">
        <title>An improved genome of the model marine alga Ostreococcus tauri unfolds by assessing Illumina de novo assemblies.</title>
        <authorList>
            <person name="Blanc-Mathieu R."/>
            <person name="Verhelst B."/>
            <person name="Derelle E."/>
            <person name="Rombauts S."/>
            <person name="Bouget F.Y."/>
            <person name="Carre I."/>
            <person name="Chateau A."/>
            <person name="Eyre-Walker A."/>
            <person name="Grimsley N."/>
            <person name="Moreau H."/>
            <person name="Piegu B."/>
            <person name="Rivals E."/>
            <person name="Schackwitz W."/>
            <person name="Van de Peer Y."/>
            <person name="Piganeau G."/>
        </authorList>
    </citation>
    <scope>NUCLEOTIDE SEQUENCE [LARGE SCALE GENOMIC DNA]</scope>
    <source>
        <strain evidence="3">OTTH 0595 / CCAP 157/2 / RCC745</strain>
    </source>
</reference>
<dbReference type="RefSeq" id="XP_003075279.2">
    <property type="nucleotide sequence ID" value="XM_003075231.2"/>
</dbReference>
<dbReference type="STRING" id="70448.A0A090M804"/>
<evidence type="ECO:0000259" key="1">
    <source>
        <dbReference type="PROSITE" id="PS50076"/>
    </source>
</evidence>
<dbReference type="PANTHER" id="PTHR45376">
    <property type="entry name" value="CHAPERONE DNAJ-DOMAIN SUPERFAMILY PROTEIN-RELATED"/>
    <property type="match status" value="1"/>
</dbReference>
<accession>A0A090M804</accession>
<proteinExistence type="predicted"/>
<dbReference type="Pfam" id="PF00226">
    <property type="entry name" value="DnaJ"/>
    <property type="match status" value="1"/>
</dbReference>
<protein>
    <submittedName>
        <fullName evidence="2">DnaJ domain</fullName>
    </submittedName>
</protein>
<dbReference type="AlphaFoldDB" id="A0A090M804"/>
<dbReference type="KEGG" id="ota:OT_ostta02g04310"/>
<sequence length="134" mass="15015">MTFESAAEARLFWRFARAREARRGRGWMGSGDDADAAADAADARYGRGTRRGDVDGFGTEVTREGFYARASCAHCVALGLRAREFVTWDALKEALRRRALEWHPDRHADAKKAAAEVRFKRVYDAYDALSALRG</sequence>
<dbReference type="SUPFAM" id="SSF46565">
    <property type="entry name" value="Chaperone J-domain"/>
    <property type="match status" value="1"/>
</dbReference>
<dbReference type="OrthoDB" id="10250354at2759"/>
<dbReference type="InParanoid" id="A0A090M804"/>
<evidence type="ECO:0000313" key="2">
    <source>
        <dbReference type="EMBL" id="CEG01192.1"/>
    </source>
</evidence>
<dbReference type="InterPro" id="IPR036869">
    <property type="entry name" value="J_dom_sf"/>
</dbReference>
<evidence type="ECO:0000313" key="3">
    <source>
        <dbReference type="Proteomes" id="UP000009170"/>
    </source>
</evidence>
<dbReference type="PROSITE" id="PS50076">
    <property type="entry name" value="DNAJ_2"/>
    <property type="match status" value="1"/>
</dbReference>
<feature type="domain" description="J" evidence="1">
    <location>
        <begin position="73"/>
        <end position="134"/>
    </location>
</feature>
<dbReference type="EMBL" id="CAID01000002">
    <property type="protein sequence ID" value="CEG01192.1"/>
    <property type="molecule type" value="Genomic_DNA"/>
</dbReference>
<dbReference type="CDD" id="cd06257">
    <property type="entry name" value="DnaJ"/>
    <property type="match status" value="1"/>
</dbReference>
<organism evidence="2 3">
    <name type="scientific">Ostreococcus tauri</name>
    <name type="common">Marine green alga</name>
    <dbReference type="NCBI Taxonomy" id="70448"/>
    <lineage>
        <taxon>Eukaryota</taxon>
        <taxon>Viridiplantae</taxon>
        <taxon>Chlorophyta</taxon>
        <taxon>Mamiellophyceae</taxon>
        <taxon>Mamiellales</taxon>
        <taxon>Bathycoccaceae</taxon>
        <taxon>Ostreococcus</taxon>
    </lineage>
</organism>